<keyword evidence="3 6" id="KW-0812">Transmembrane</keyword>
<feature type="transmembrane region" description="Helical" evidence="6">
    <location>
        <begin position="30"/>
        <end position="48"/>
    </location>
</feature>
<evidence type="ECO:0000256" key="2">
    <source>
        <dbReference type="ARBA" id="ARBA00022475"/>
    </source>
</evidence>
<comment type="subcellular location">
    <subcellularLocation>
        <location evidence="1">Cell membrane</location>
        <topology evidence="1">Multi-pass membrane protein</topology>
    </subcellularLocation>
</comment>
<feature type="transmembrane region" description="Helical" evidence="6">
    <location>
        <begin position="7"/>
        <end position="24"/>
    </location>
</feature>
<gene>
    <name evidence="7" type="ORF">SAMN05518846_101574</name>
</gene>
<dbReference type="GO" id="GO:0005886">
    <property type="term" value="C:plasma membrane"/>
    <property type="evidence" value="ECO:0007669"/>
    <property type="project" value="UniProtKB-SubCell"/>
</dbReference>
<evidence type="ECO:0000256" key="3">
    <source>
        <dbReference type="ARBA" id="ARBA00022692"/>
    </source>
</evidence>
<dbReference type="NCBIfam" id="NF002460">
    <property type="entry name" value="PRK01658.1"/>
    <property type="match status" value="1"/>
</dbReference>
<keyword evidence="2" id="KW-1003">Cell membrane</keyword>
<keyword evidence="8" id="KW-1185">Reference proteome</keyword>
<evidence type="ECO:0000256" key="5">
    <source>
        <dbReference type="ARBA" id="ARBA00023136"/>
    </source>
</evidence>
<proteinExistence type="predicted"/>
<dbReference type="Proteomes" id="UP000198915">
    <property type="component" value="Unassembled WGS sequence"/>
</dbReference>
<evidence type="ECO:0000256" key="4">
    <source>
        <dbReference type="ARBA" id="ARBA00022989"/>
    </source>
</evidence>
<evidence type="ECO:0000256" key="6">
    <source>
        <dbReference type="SAM" id="Phobius"/>
    </source>
</evidence>
<dbReference type="EMBL" id="FORT01000001">
    <property type="protein sequence ID" value="SFI94341.1"/>
    <property type="molecule type" value="Genomic_DNA"/>
</dbReference>
<keyword evidence="4 6" id="KW-1133">Transmembrane helix</keyword>
<reference evidence="8" key="1">
    <citation type="submission" date="2016-10" db="EMBL/GenBank/DDBJ databases">
        <authorList>
            <person name="Varghese N."/>
            <person name="Submissions S."/>
        </authorList>
    </citation>
    <scope>NUCLEOTIDE SEQUENCE [LARGE SCALE GENOMIC DNA]</scope>
    <source>
        <strain evidence="8">OK042</strain>
    </source>
</reference>
<name>A0A1I3MBG8_9BACL</name>
<organism evidence="7 8">
    <name type="scientific">Brevibacillus centrosporus</name>
    <dbReference type="NCBI Taxonomy" id="54910"/>
    <lineage>
        <taxon>Bacteria</taxon>
        <taxon>Bacillati</taxon>
        <taxon>Bacillota</taxon>
        <taxon>Bacilli</taxon>
        <taxon>Bacillales</taxon>
        <taxon>Paenibacillaceae</taxon>
        <taxon>Brevibacillus</taxon>
    </lineage>
</organism>
<dbReference type="Pfam" id="PF03788">
    <property type="entry name" value="LrgA"/>
    <property type="match status" value="1"/>
</dbReference>
<dbReference type="PANTHER" id="PTHR33931:SF2">
    <property type="entry name" value="HOLIN-LIKE PROTEIN CIDA"/>
    <property type="match status" value="1"/>
</dbReference>
<dbReference type="STRING" id="1884381.SAMN05518846_101574"/>
<dbReference type="PANTHER" id="PTHR33931">
    <property type="entry name" value="HOLIN-LIKE PROTEIN CIDA-RELATED"/>
    <property type="match status" value="1"/>
</dbReference>
<dbReference type="AlphaFoldDB" id="A0A1I3MBG8"/>
<sequence>MRKWLKIIAQTGFFVIVSILMNILVEWLDIAIPGSIIGMFLVFFMLQMKWIRLEWIDAGASFLLAELLLFFIPPSVGIISYQNLMLHEGFQIFIVIAFGTAIVMAASGLLAQRIAKRKEHSQS</sequence>
<feature type="transmembrane region" description="Helical" evidence="6">
    <location>
        <begin position="60"/>
        <end position="84"/>
    </location>
</feature>
<protein>
    <submittedName>
        <fullName evidence="7">Holin-like protein</fullName>
    </submittedName>
</protein>
<dbReference type="RefSeq" id="WP_092266433.1">
    <property type="nucleotide sequence ID" value="NZ_FORT01000001.1"/>
</dbReference>
<evidence type="ECO:0000313" key="8">
    <source>
        <dbReference type="Proteomes" id="UP000198915"/>
    </source>
</evidence>
<feature type="transmembrane region" description="Helical" evidence="6">
    <location>
        <begin position="90"/>
        <end position="111"/>
    </location>
</feature>
<dbReference type="InterPro" id="IPR005538">
    <property type="entry name" value="LrgA/CidA"/>
</dbReference>
<evidence type="ECO:0000313" key="7">
    <source>
        <dbReference type="EMBL" id="SFI94341.1"/>
    </source>
</evidence>
<keyword evidence="5 6" id="KW-0472">Membrane</keyword>
<accession>A0A1I3MBG8</accession>
<evidence type="ECO:0000256" key="1">
    <source>
        <dbReference type="ARBA" id="ARBA00004651"/>
    </source>
</evidence>